<accession>A0A9Q5D7U8</accession>
<evidence type="ECO:0000313" key="3">
    <source>
        <dbReference type="Proteomes" id="UP000281028"/>
    </source>
</evidence>
<reference evidence="2" key="1">
    <citation type="submission" date="2020-05" db="EMBL/GenBank/DDBJ databases">
        <title>Chitinophaga laudate sp. nov., isolated from a tropical peat swamp.</title>
        <authorList>
            <person name="Goh C.B.S."/>
            <person name="Lee M.S."/>
            <person name="Parimannan S."/>
            <person name="Pasbakhsh P."/>
            <person name="Yule C.M."/>
            <person name="Rajandas H."/>
            <person name="Loke S."/>
            <person name="Croft L."/>
            <person name="Tan J.B.L."/>
        </authorList>
    </citation>
    <scope>NUCLEOTIDE SEQUENCE</scope>
    <source>
        <strain evidence="2">Mgbs1</strain>
    </source>
</reference>
<name>A0A9Q5D7U8_9BACT</name>
<dbReference type="AlphaFoldDB" id="A0A9Q5D7U8"/>
<dbReference type="PANTHER" id="PTHR36766">
    <property type="entry name" value="PLANT BROAD-SPECTRUM MILDEW RESISTANCE PROTEIN RPW8"/>
    <property type="match status" value="1"/>
</dbReference>
<feature type="domain" description="NB-ARC" evidence="1">
    <location>
        <begin position="131"/>
        <end position="292"/>
    </location>
</feature>
<evidence type="ECO:0000313" key="2">
    <source>
        <dbReference type="EMBL" id="NSL86072.1"/>
    </source>
</evidence>
<sequence length="541" mass="62451">MKDWILTDAAYDEILWERVWKKASGNNNVNPVRELMYGTRISQDDEGISRAQLQRYIAMQKLKNPRNDTRDKLACYLEYRNYQDFKTAVDAEMTADANKRVSTDVSVTDAAALVRYTHLSPEKPDCFIGRDDMLTEIHAALSNTAERRNVLLLSSMGGMGKTTVLHEYLNSARCKEHFERIIYVSVNKNLERGFVSSVARSLELNLTEIVLPARQLEAVLYAMKQQRGNNLAAIDNVNESDFEELQQMQHYFRETGWKILITTRTQPDEFDLKIEVDELEMKDALQLFMHYYVPDSISREAAALMHYMETAQIREETIRLLEHIGRHTLVTELLAKTGKKKGIAPSMLLKHLREEDLKHPELALPVFTGEHASSSYNQRRKETMHKYMLSIFDTTSLQVKTGNVAADKENREKVIMLHFFSVLPPVDIPVAHLKKLWGVPPAEENTFENRLDELRQIGWIKGKQEPLQHQAGMQNLQYKMHPLIQEIVYEKLKPDMHSCAPLIATITAIFSGKRQPEMEQRAYQQYSATVLRKLKTLSPRK</sequence>
<comment type="caution">
    <text evidence="2">The sequence shown here is derived from an EMBL/GenBank/DDBJ whole genome shotgun (WGS) entry which is preliminary data.</text>
</comment>
<gene>
    <name evidence="2" type="ORF">ECE50_004465</name>
</gene>
<protein>
    <recommendedName>
        <fullName evidence="1">NB-ARC domain-containing protein</fullName>
    </recommendedName>
</protein>
<evidence type="ECO:0000259" key="1">
    <source>
        <dbReference type="Pfam" id="PF00931"/>
    </source>
</evidence>
<dbReference type="InterPro" id="IPR027417">
    <property type="entry name" value="P-loop_NTPase"/>
</dbReference>
<dbReference type="OrthoDB" id="2966407at2"/>
<organism evidence="2 3">
    <name type="scientific">Chitinophaga solisilvae</name>
    <dbReference type="NCBI Taxonomy" id="1233460"/>
    <lineage>
        <taxon>Bacteria</taxon>
        <taxon>Pseudomonadati</taxon>
        <taxon>Bacteroidota</taxon>
        <taxon>Chitinophagia</taxon>
        <taxon>Chitinophagales</taxon>
        <taxon>Chitinophagaceae</taxon>
        <taxon>Chitinophaga</taxon>
    </lineage>
</organism>
<dbReference type="InterPro" id="IPR002182">
    <property type="entry name" value="NB-ARC"/>
</dbReference>
<dbReference type="Proteomes" id="UP000281028">
    <property type="component" value="Unassembled WGS sequence"/>
</dbReference>
<dbReference type="Gene3D" id="3.40.50.300">
    <property type="entry name" value="P-loop containing nucleotide triphosphate hydrolases"/>
    <property type="match status" value="1"/>
</dbReference>
<dbReference type="SUPFAM" id="SSF52540">
    <property type="entry name" value="P-loop containing nucleoside triphosphate hydrolases"/>
    <property type="match status" value="1"/>
</dbReference>
<proteinExistence type="predicted"/>
<keyword evidence="3" id="KW-1185">Reference proteome</keyword>
<dbReference type="GO" id="GO:0043531">
    <property type="term" value="F:ADP binding"/>
    <property type="evidence" value="ECO:0007669"/>
    <property type="project" value="InterPro"/>
</dbReference>
<dbReference type="EMBL" id="RIAR02000001">
    <property type="protein sequence ID" value="NSL86072.1"/>
    <property type="molecule type" value="Genomic_DNA"/>
</dbReference>
<dbReference type="Pfam" id="PF00931">
    <property type="entry name" value="NB-ARC"/>
    <property type="match status" value="1"/>
</dbReference>